<dbReference type="EMBL" id="NHZO01000147">
    <property type="protein sequence ID" value="PHQ50935.1"/>
    <property type="molecule type" value="Genomic_DNA"/>
</dbReference>
<sequence>MGERIINTTRKALAAAGVVAVIAAGTTACDPSDSLSPAAKVKQAFDKLGKQKSLSTEIGFNASADQIFKAMKDEKGFTREDADMLAGMRLAYSFGSDKALKDAESDDKSFKYGVALTLTGDKPMFEARQVDEKAYLRLDFKGLSSFVEKQQAKKGKKADAEDKAFQKLINDADQLPSSLASVKGALKGDWISLDPATFEEFAKSMDKGGDTKSAKPDPKTQKQIYEVLQRALTDNAEVKDAGKKDGIDHVKATVPAKKVAKDISEGLKPLKAKLGDKAGKLDELDRDLEKLDKKDDKNVTFDVSIKDGMLAGLTLDIGQFDTKAKGELPLSIGFKSGSGKVEAPAGAQELKPQDLMGAAMFVMGGGKDESGL</sequence>
<name>A0A2G1XI88_STRCJ</name>
<gene>
    <name evidence="1" type="ORF">BLA24_14140</name>
</gene>
<dbReference type="PROSITE" id="PS51257">
    <property type="entry name" value="PROKAR_LIPOPROTEIN"/>
    <property type="match status" value="1"/>
</dbReference>
<proteinExistence type="predicted"/>
<protein>
    <submittedName>
        <fullName evidence="1">Uncharacterized protein</fullName>
    </submittedName>
</protein>
<evidence type="ECO:0000313" key="2">
    <source>
        <dbReference type="Proteomes" id="UP000222531"/>
    </source>
</evidence>
<evidence type="ECO:0000313" key="1">
    <source>
        <dbReference type="EMBL" id="PHQ50935.1"/>
    </source>
</evidence>
<organism evidence="1 2">
    <name type="scientific">Streptomyces cinnamoneus</name>
    <name type="common">Streptoverticillium cinnamoneum</name>
    <dbReference type="NCBI Taxonomy" id="53446"/>
    <lineage>
        <taxon>Bacteria</taxon>
        <taxon>Bacillati</taxon>
        <taxon>Actinomycetota</taxon>
        <taxon>Actinomycetes</taxon>
        <taxon>Kitasatosporales</taxon>
        <taxon>Streptomycetaceae</taxon>
        <taxon>Streptomyces</taxon>
        <taxon>Streptomyces cinnamoneus group</taxon>
    </lineage>
</organism>
<dbReference type="Proteomes" id="UP000222531">
    <property type="component" value="Unassembled WGS sequence"/>
</dbReference>
<dbReference type="OrthoDB" id="4117056at2"/>
<dbReference type="AlphaFoldDB" id="A0A2G1XI88"/>
<dbReference type="RefSeq" id="WP_099199330.1">
    <property type="nucleotide sequence ID" value="NZ_JBIRXA010000004.1"/>
</dbReference>
<accession>A0A2G1XI88</accession>
<reference evidence="1 2" key="1">
    <citation type="journal article" date="2017" name="Biochemistry">
        <title>Identification of the Biosynthetic Pathway for the Antibiotic Bicyclomycin.</title>
        <authorList>
            <person name="Patteson J."/>
            <person name="Cai W."/>
            <person name="Johnson R.A."/>
            <person name="Santa Maria K."/>
            <person name="Li B."/>
        </authorList>
    </citation>
    <scope>NUCLEOTIDE SEQUENCE [LARGE SCALE GENOMIC DNA]</scope>
    <source>
        <strain evidence="1 2">ATCC 21532</strain>
    </source>
</reference>
<comment type="caution">
    <text evidence="1">The sequence shown here is derived from an EMBL/GenBank/DDBJ whole genome shotgun (WGS) entry which is preliminary data.</text>
</comment>
<keyword evidence="2" id="KW-1185">Reference proteome</keyword>